<gene>
    <name evidence="2" type="ORF">VP1G_00837</name>
</gene>
<feature type="region of interest" description="Disordered" evidence="1">
    <location>
        <begin position="511"/>
        <end position="570"/>
    </location>
</feature>
<feature type="compositionally biased region" description="Polar residues" evidence="1">
    <location>
        <begin position="224"/>
        <end position="250"/>
    </location>
</feature>
<sequence length="614" mass="67947">MSSPNDQQTNSSGQRYWAARAAELKEQLIHSRQTRSASDQHNKMTLSSQSSDKQPKAQGGKAASNATTPSNNIMPASLSTELAKPGHNGFTDQHLTDKAAQRSSDITDELIAIMTGTSAPPNQGLSTSNSLQPPQVVAKCTRGNGTPRPDANARAPGPSNASQIKSSNGAIRTKPQNASTTVSTTVTEGKRDVQCVAAKDGKTEGDPKSLKPHTAAELQKKKGTSQQSTVPATARQGTPPSPTQTSSLDATTKPRPEKNNTKLTRPVQRHTSQQAKASQSSSTRDNNTRGRLLCSLPYHPRVPDANKATIHDDRDVQAHQPKPYARTPSDRARSESPRLRQPSTVSPRAHADDAIFDQDTPVNVPFLSCDLRDWLRFTGWNDRDYRERELERYRQRRLAEIEREKADLEEATALANRMRKVHKDTSNPAAAPPQTVDRGGRMIIRRTDNRIDGPTFGRSPRCTSGVKTPEFTMVGDYPVTSTIGVKRDRRGSEGDRGSPTKYYRADFRGHQRGAHHGRGYVHQQGSYHFDEREDRRRDNRPNRSPFRLGTPLPRRWSHSSKPAGQSYEHDDCMFEKSDIYRYGEREPTNPRGCGGDYASSGFRGGHGGGRIRRR</sequence>
<feature type="compositionally biased region" description="Basic and acidic residues" evidence="1">
    <location>
        <begin position="328"/>
        <end position="338"/>
    </location>
</feature>
<keyword evidence="3" id="KW-1185">Reference proteome</keyword>
<feature type="compositionally biased region" description="Basic and acidic residues" evidence="1">
    <location>
        <begin position="188"/>
        <end position="209"/>
    </location>
</feature>
<dbReference type="EMBL" id="KN714669">
    <property type="protein sequence ID" value="KUI53443.1"/>
    <property type="molecule type" value="Genomic_DNA"/>
</dbReference>
<feature type="compositionally biased region" description="Low complexity" evidence="1">
    <location>
        <begin position="272"/>
        <end position="282"/>
    </location>
</feature>
<feature type="region of interest" description="Disordered" evidence="1">
    <location>
        <begin position="28"/>
        <end position="356"/>
    </location>
</feature>
<feature type="region of interest" description="Disordered" evidence="1">
    <location>
        <begin position="583"/>
        <end position="614"/>
    </location>
</feature>
<dbReference type="AlphaFoldDB" id="A0A194UP72"/>
<feature type="region of interest" description="Disordered" evidence="1">
    <location>
        <begin position="449"/>
        <end position="469"/>
    </location>
</feature>
<feature type="compositionally biased region" description="Basic and acidic residues" evidence="1">
    <location>
        <begin position="301"/>
        <end position="317"/>
    </location>
</feature>
<feature type="compositionally biased region" description="Polar residues" evidence="1">
    <location>
        <begin position="159"/>
        <end position="187"/>
    </location>
</feature>
<reference evidence="3" key="1">
    <citation type="submission" date="2014-12" db="EMBL/GenBank/DDBJ databases">
        <title>Genome Sequence of Valsa Canker Pathogens Uncovers a Specific Adaption of Colonization on Woody Bark.</title>
        <authorList>
            <person name="Yin Z."/>
            <person name="Liu H."/>
            <person name="Gao X."/>
            <person name="Li Z."/>
            <person name="Song N."/>
            <person name="Ke X."/>
            <person name="Dai Q."/>
            <person name="Wu Y."/>
            <person name="Sun Y."/>
            <person name="Xu J.-R."/>
            <person name="Kang Z.K."/>
            <person name="Wang L."/>
            <person name="Huang L."/>
        </authorList>
    </citation>
    <scope>NUCLEOTIDE SEQUENCE [LARGE SCALE GENOMIC DNA]</scope>
    <source>
        <strain evidence="3">SXYL134</strain>
    </source>
</reference>
<feature type="compositionally biased region" description="Polar residues" evidence="1">
    <location>
        <begin position="115"/>
        <end position="133"/>
    </location>
</feature>
<feature type="compositionally biased region" description="Polar residues" evidence="1">
    <location>
        <begin position="64"/>
        <end position="80"/>
    </location>
</feature>
<dbReference type="Proteomes" id="UP000078576">
    <property type="component" value="Unassembled WGS sequence"/>
</dbReference>
<accession>A0A194UP72</accession>
<proteinExistence type="predicted"/>
<feature type="compositionally biased region" description="Basic and acidic residues" evidence="1">
    <location>
        <begin position="528"/>
        <end position="541"/>
    </location>
</feature>
<name>A0A194UP72_CYTMA</name>
<evidence type="ECO:0000313" key="3">
    <source>
        <dbReference type="Proteomes" id="UP000078576"/>
    </source>
</evidence>
<evidence type="ECO:0000313" key="2">
    <source>
        <dbReference type="EMBL" id="KUI53443.1"/>
    </source>
</evidence>
<feature type="compositionally biased region" description="Polar residues" evidence="1">
    <location>
        <begin position="30"/>
        <end position="52"/>
    </location>
</feature>
<evidence type="ECO:0000256" key="1">
    <source>
        <dbReference type="SAM" id="MobiDB-lite"/>
    </source>
</evidence>
<organism evidence="2 3">
    <name type="scientific">Cytospora mali</name>
    <name type="common">Apple Valsa canker fungus</name>
    <name type="synonym">Valsa mali</name>
    <dbReference type="NCBI Taxonomy" id="578113"/>
    <lineage>
        <taxon>Eukaryota</taxon>
        <taxon>Fungi</taxon>
        <taxon>Dikarya</taxon>
        <taxon>Ascomycota</taxon>
        <taxon>Pezizomycotina</taxon>
        <taxon>Sordariomycetes</taxon>
        <taxon>Sordariomycetidae</taxon>
        <taxon>Diaporthales</taxon>
        <taxon>Cytosporaceae</taxon>
        <taxon>Cytospora</taxon>
    </lineage>
</organism>
<protein>
    <submittedName>
        <fullName evidence="2">Uncharacterized protein</fullName>
    </submittedName>
</protein>